<dbReference type="EMBL" id="ML992513">
    <property type="protein sequence ID" value="KAF2220177.1"/>
    <property type="molecule type" value="Genomic_DNA"/>
</dbReference>
<organism evidence="2 3">
    <name type="scientific">Elsinoe ampelina</name>
    <dbReference type="NCBI Taxonomy" id="302913"/>
    <lineage>
        <taxon>Eukaryota</taxon>
        <taxon>Fungi</taxon>
        <taxon>Dikarya</taxon>
        <taxon>Ascomycota</taxon>
        <taxon>Pezizomycotina</taxon>
        <taxon>Dothideomycetes</taxon>
        <taxon>Dothideomycetidae</taxon>
        <taxon>Myriangiales</taxon>
        <taxon>Elsinoaceae</taxon>
        <taxon>Elsinoe</taxon>
    </lineage>
</organism>
<evidence type="ECO:0000313" key="3">
    <source>
        <dbReference type="Proteomes" id="UP000799538"/>
    </source>
</evidence>
<dbReference type="AlphaFoldDB" id="A0A6A6G375"/>
<evidence type="ECO:0000313" key="2">
    <source>
        <dbReference type="EMBL" id="KAF2220177.1"/>
    </source>
</evidence>
<keyword evidence="3" id="KW-1185">Reference proteome</keyword>
<name>A0A6A6G375_9PEZI</name>
<proteinExistence type="predicted"/>
<protein>
    <submittedName>
        <fullName evidence="2">Uncharacterized protein</fullName>
    </submittedName>
</protein>
<gene>
    <name evidence="2" type="ORF">BDZ85DRAFT_267295</name>
</gene>
<accession>A0A6A6G375</accession>
<reference evidence="3" key="1">
    <citation type="journal article" date="2020" name="Stud. Mycol.">
        <title>101 Dothideomycetes genomes: A test case for predicting lifestyles and emergence of pathogens.</title>
        <authorList>
            <person name="Haridas S."/>
            <person name="Albert R."/>
            <person name="Binder M."/>
            <person name="Bloem J."/>
            <person name="LaButti K."/>
            <person name="Salamov A."/>
            <person name="Andreopoulos B."/>
            <person name="Baker S."/>
            <person name="Barry K."/>
            <person name="Bills G."/>
            <person name="Bluhm B."/>
            <person name="Cannon C."/>
            <person name="Castanera R."/>
            <person name="Culley D."/>
            <person name="Daum C."/>
            <person name="Ezra D."/>
            <person name="Gonzalez J."/>
            <person name="Henrissat B."/>
            <person name="Kuo A."/>
            <person name="Liang C."/>
            <person name="Lipzen A."/>
            <person name="Lutzoni F."/>
            <person name="Magnuson J."/>
            <person name="Mondo S."/>
            <person name="Nolan M."/>
            <person name="Ohm R."/>
            <person name="Pangilinan J."/>
            <person name="Park H.-J."/>
            <person name="Ramirez L."/>
            <person name="Alfaro M."/>
            <person name="Sun H."/>
            <person name="Tritt A."/>
            <person name="Yoshinaga Y."/>
            <person name="Zwiers L.-H."/>
            <person name="Turgeon B."/>
            <person name="Goodwin S."/>
            <person name="Spatafora J."/>
            <person name="Crous P."/>
            <person name="Grigoriev I."/>
        </authorList>
    </citation>
    <scope>NUCLEOTIDE SEQUENCE [LARGE SCALE GENOMIC DNA]</scope>
    <source>
        <strain evidence="3">CECT 20119</strain>
    </source>
</reference>
<feature type="region of interest" description="Disordered" evidence="1">
    <location>
        <begin position="81"/>
        <end position="110"/>
    </location>
</feature>
<dbReference type="Proteomes" id="UP000799538">
    <property type="component" value="Unassembled WGS sequence"/>
</dbReference>
<evidence type="ECO:0000256" key="1">
    <source>
        <dbReference type="SAM" id="MobiDB-lite"/>
    </source>
</evidence>
<feature type="compositionally biased region" description="Low complexity" evidence="1">
    <location>
        <begin position="81"/>
        <end position="102"/>
    </location>
</feature>
<sequence length="158" mass="16475">MNTQGENYPVGNTPNGNTSGTVRQVAALPAAILRVALLPVGTLQVKAVLAVPILAAMHPVEQYLLARLQIRTILQSAPPLTATTPRATTGLSTSSTTAKTTSPQCGTLPNGYPGRQQVSPLLEAHTVVARQNQAPSGRACGSASRITITHLLSLWLGH</sequence>